<dbReference type="OrthoDB" id="40236at2157"/>
<proteinExistence type="predicted"/>
<dbReference type="Pfam" id="PF05942">
    <property type="entry name" value="PaREP1"/>
    <property type="match status" value="1"/>
</dbReference>
<dbReference type="Gene3D" id="1.20.120.330">
    <property type="entry name" value="Nucleotidyltransferases domain 2"/>
    <property type="match status" value="1"/>
</dbReference>
<dbReference type="eggNOG" id="arCOG03721">
    <property type="taxonomic scope" value="Archaea"/>
</dbReference>
<sequence length="161" mass="18112">MEIPKELIRIAEEKGINIVDLVLSEISKSDPSESMRIRLDLARKYISEAREYLAKGDAVQASEKAYKAAEETVKALAEKYNLPEHQSAVREGRWYTYRLGSAVSKLKALGDWVLSGWGSAYFLHVYGFHEAKLSVDDVAVYMSEVEKMIKEAEKILASASH</sequence>
<dbReference type="PANTHER" id="PTHR34237:SF4">
    <property type="entry name" value="PAREP1 FAMILY PROTEIN"/>
    <property type="match status" value="1"/>
</dbReference>
<evidence type="ECO:0000313" key="2">
    <source>
        <dbReference type="Proteomes" id="UP000001137"/>
    </source>
</evidence>
<evidence type="ECO:0000313" key="1">
    <source>
        <dbReference type="EMBL" id="ABW01376.1"/>
    </source>
</evidence>
<dbReference type="EMBL" id="CP000852">
    <property type="protein sequence ID" value="ABW01376.1"/>
    <property type="molecule type" value="Genomic_DNA"/>
</dbReference>
<accession>A8MC70</accession>
<organism evidence="1 2">
    <name type="scientific">Caldivirga maquilingensis (strain ATCC 700844 / DSM 13496 / JCM 10307 / IC-167)</name>
    <dbReference type="NCBI Taxonomy" id="397948"/>
    <lineage>
        <taxon>Archaea</taxon>
        <taxon>Thermoproteota</taxon>
        <taxon>Thermoprotei</taxon>
        <taxon>Thermoproteales</taxon>
        <taxon>Thermoproteaceae</taxon>
        <taxon>Caldivirga</taxon>
    </lineage>
</organism>
<reference evidence="1 2" key="1">
    <citation type="submission" date="2007-10" db="EMBL/GenBank/DDBJ databases">
        <title>Complete sequence of Caldivirga maquilingensis IC-167.</title>
        <authorList>
            <consortium name="US DOE Joint Genome Institute"/>
            <person name="Copeland A."/>
            <person name="Lucas S."/>
            <person name="Lapidus A."/>
            <person name="Barry K."/>
            <person name="Glavina del Rio T."/>
            <person name="Dalin E."/>
            <person name="Tice H."/>
            <person name="Pitluck S."/>
            <person name="Saunders E."/>
            <person name="Brettin T."/>
            <person name="Bruce D."/>
            <person name="Detter J.C."/>
            <person name="Han C."/>
            <person name="Schmutz J."/>
            <person name="Larimer F."/>
            <person name="Land M."/>
            <person name="Hauser L."/>
            <person name="Kyrpides N."/>
            <person name="Ivanova N."/>
            <person name="Biddle J.F."/>
            <person name="Zhang Z."/>
            <person name="Fitz-Gibbon S.T."/>
            <person name="Lowe T.M."/>
            <person name="Saltikov C."/>
            <person name="House C.H."/>
            <person name="Richardson P."/>
        </authorList>
    </citation>
    <scope>NUCLEOTIDE SEQUENCE [LARGE SCALE GENOMIC DNA]</scope>
    <source>
        <strain evidence="2">ATCC 700844 / DSM 13496 / JCM 10307 / IC-167</strain>
    </source>
</reference>
<gene>
    <name evidence="1" type="ordered locus">Cmaq_0531</name>
</gene>
<keyword evidence="2" id="KW-1185">Reference proteome</keyword>
<dbReference type="PANTHER" id="PTHR34237">
    <property type="entry name" value="PAREP8-RELATED"/>
    <property type="match status" value="1"/>
</dbReference>
<dbReference type="KEGG" id="cma:Cmaq_0531"/>
<name>A8MC70_CALMQ</name>
<dbReference type="AlphaFoldDB" id="A8MC70"/>
<dbReference type="HOGENOM" id="CLU_115256_0_1_2"/>
<protein>
    <submittedName>
        <fullName evidence="1">PaREP1 protein</fullName>
    </submittedName>
</protein>
<dbReference type="SUPFAM" id="SSF158372">
    <property type="entry name" value="AF1782-like"/>
    <property type="match status" value="1"/>
</dbReference>
<dbReference type="InterPro" id="IPR036809">
    <property type="entry name" value="AF1782-like_sf"/>
</dbReference>
<dbReference type="Proteomes" id="UP000001137">
    <property type="component" value="Chromosome"/>
</dbReference>
<dbReference type="InterPro" id="IPR010268">
    <property type="entry name" value="PaREP1"/>
</dbReference>